<dbReference type="PROSITE" id="PS00061">
    <property type="entry name" value="ADH_SHORT"/>
    <property type="match status" value="1"/>
</dbReference>
<dbReference type="PANTHER" id="PTHR48107:SF16">
    <property type="entry name" value="NADPH-DEPENDENT ALDEHYDE REDUCTASE 1, CHLOROPLASTIC"/>
    <property type="match status" value="1"/>
</dbReference>
<keyword evidence="6" id="KW-1185">Reference proteome</keyword>
<keyword evidence="2" id="KW-0521">NADP</keyword>
<comment type="caution">
    <text evidence="5">The sequence shown here is derived from an EMBL/GenBank/DDBJ whole genome shotgun (WGS) entry which is preliminary data.</text>
</comment>
<dbReference type="InterPro" id="IPR036291">
    <property type="entry name" value="NAD(P)-bd_dom_sf"/>
</dbReference>
<dbReference type="InterPro" id="IPR002347">
    <property type="entry name" value="SDR_fam"/>
</dbReference>
<name>A0ABR2WI03_9FUNG</name>
<feature type="compositionally biased region" description="Polar residues" evidence="4">
    <location>
        <begin position="1"/>
        <end position="12"/>
    </location>
</feature>
<dbReference type="PRINTS" id="PR00080">
    <property type="entry name" value="SDRFAMILY"/>
</dbReference>
<evidence type="ECO:0000256" key="2">
    <source>
        <dbReference type="ARBA" id="ARBA00022857"/>
    </source>
</evidence>
<dbReference type="PRINTS" id="PR00081">
    <property type="entry name" value="GDHRDH"/>
</dbReference>
<dbReference type="Proteomes" id="UP001479436">
    <property type="component" value="Unassembled WGS sequence"/>
</dbReference>
<evidence type="ECO:0000313" key="6">
    <source>
        <dbReference type="Proteomes" id="UP001479436"/>
    </source>
</evidence>
<dbReference type="CDD" id="cd05355">
    <property type="entry name" value="SDR_c1"/>
    <property type="match status" value="1"/>
</dbReference>
<evidence type="ECO:0000256" key="3">
    <source>
        <dbReference type="ARBA" id="ARBA00023002"/>
    </source>
</evidence>
<protein>
    <submittedName>
        <fullName evidence="5">Uncharacterized protein</fullName>
    </submittedName>
</protein>
<dbReference type="Pfam" id="PF13561">
    <property type="entry name" value="adh_short_C2"/>
    <property type="match status" value="1"/>
</dbReference>
<dbReference type="PANTHER" id="PTHR48107">
    <property type="entry name" value="NADPH-DEPENDENT ALDEHYDE REDUCTASE-LIKE PROTEIN, CHLOROPLASTIC-RELATED"/>
    <property type="match status" value="1"/>
</dbReference>
<evidence type="ECO:0000256" key="1">
    <source>
        <dbReference type="ARBA" id="ARBA00006484"/>
    </source>
</evidence>
<feature type="compositionally biased region" description="Basic and acidic residues" evidence="4">
    <location>
        <begin position="13"/>
        <end position="22"/>
    </location>
</feature>
<dbReference type="EMBL" id="JASJQH010001534">
    <property type="protein sequence ID" value="KAK9761152.1"/>
    <property type="molecule type" value="Genomic_DNA"/>
</dbReference>
<keyword evidence="3" id="KW-0560">Oxidoreductase</keyword>
<organism evidence="5 6">
    <name type="scientific">Basidiobolus ranarum</name>
    <dbReference type="NCBI Taxonomy" id="34480"/>
    <lineage>
        <taxon>Eukaryota</taxon>
        <taxon>Fungi</taxon>
        <taxon>Fungi incertae sedis</taxon>
        <taxon>Zoopagomycota</taxon>
        <taxon>Entomophthoromycotina</taxon>
        <taxon>Basidiobolomycetes</taxon>
        <taxon>Basidiobolales</taxon>
        <taxon>Basidiobolaceae</taxon>
        <taxon>Basidiobolus</taxon>
    </lineage>
</organism>
<comment type="similarity">
    <text evidence="1">Belongs to the short-chain dehydrogenases/reductases (SDR) family.</text>
</comment>
<dbReference type="Gene3D" id="3.40.50.720">
    <property type="entry name" value="NAD(P)-binding Rossmann-like Domain"/>
    <property type="match status" value="1"/>
</dbReference>
<dbReference type="SUPFAM" id="SSF51735">
    <property type="entry name" value="NAD(P)-binding Rossmann-fold domains"/>
    <property type="match status" value="1"/>
</dbReference>
<feature type="region of interest" description="Disordered" evidence="4">
    <location>
        <begin position="1"/>
        <end position="52"/>
    </location>
</feature>
<gene>
    <name evidence="5" type="ORF">K7432_014152</name>
</gene>
<sequence>MCDKSSSSTQIQDHSDIPRQERQVQPGLQSKMDPSPVVHQLPAESGSENPCELLPYRPAGKLQNRVAIVTGGDSGIGRSVATLYAMEGATGIAIVYLPREEEDAQETKKRIEEQSNCKVLLLTQDVGYEKNCEEIISTVYREFGKIDILVNNASEQHVCEDFTQIPGDQIERTFRTNIFGMMFMAKHALKYMKQGSVIINSTSVTAYQGKPILVDYSSTKGAIVSFTRSLSKQLASKGIRVNGVAPGPIWTPLIPASFSEEDMETFGKEVPMGRAGQPSEIATSYVFLASSDSSYITGQVLHPNGGTVVNG</sequence>
<accession>A0ABR2WI03</accession>
<reference evidence="5 6" key="1">
    <citation type="submission" date="2023-04" db="EMBL/GenBank/DDBJ databases">
        <title>Genome of Basidiobolus ranarum AG-B5.</title>
        <authorList>
            <person name="Stajich J.E."/>
            <person name="Carter-House D."/>
            <person name="Gryganskyi A."/>
        </authorList>
    </citation>
    <scope>NUCLEOTIDE SEQUENCE [LARGE SCALE GENOMIC DNA]</scope>
    <source>
        <strain evidence="5 6">AG-B5</strain>
    </source>
</reference>
<dbReference type="InterPro" id="IPR020904">
    <property type="entry name" value="Sc_DH/Rdtase_CS"/>
</dbReference>
<evidence type="ECO:0000313" key="5">
    <source>
        <dbReference type="EMBL" id="KAK9761152.1"/>
    </source>
</evidence>
<proteinExistence type="inferred from homology"/>
<evidence type="ECO:0000256" key="4">
    <source>
        <dbReference type="SAM" id="MobiDB-lite"/>
    </source>
</evidence>